<comment type="catalytic activity">
    <reaction evidence="6">
        <text>N(2)-formyl-N(1)-(5-phospho-beta-D-ribosyl)glycinamide + L-glutamine + ATP + H2O = 2-formamido-N(1)-(5-O-phospho-beta-D-ribosyl)acetamidine + L-glutamate + ADP + phosphate + H(+)</text>
        <dbReference type="Rhea" id="RHEA:17129"/>
        <dbReference type="ChEBI" id="CHEBI:15377"/>
        <dbReference type="ChEBI" id="CHEBI:15378"/>
        <dbReference type="ChEBI" id="CHEBI:29985"/>
        <dbReference type="ChEBI" id="CHEBI:30616"/>
        <dbReference type="ChEBI" id="CHEBI:43474"/>
        <dbReference type="ChEBI" id="CHEBI:58359"/>
        <dbReference type="ChEBI" id="CHEBI:147286"/>
        <dbReference type="ChEBI" id="CHEBI:147287"/>
        <dbReference type="ChEBI" id="CHEBI:456216"/>
        <dbReference type="EC" id="6.3.5.3"/>
    </reaction>
</comment>
<dbReference type="GO" id="GO:0004642">
    <property type="term" value="F:phosphoribosylformylglycinamidine synthase activity"/>
    <property type="evidence" value="ECO:0007669"/>
    <property type="project" value="UniProtKB-UniRule"/>
</dbReference>
<dbReference type="EMBL" id="BHZE01000019">
    <property type="protein sequence ID" value="GCD78259.1"/>
    <property type="molecule type" value="Genomic_DNA"/>
</dbReference>
<dbReference type="HAMAP" id="MF_01926">
    <property type="entry name" value="PurS"/>
    <property type="match status" value="1"/>
</dbReference>
<keyword evidence="8" id="KW-1185">Reference proteome</keyword>
<comment type="function">
    <text evidence="6">Part of the phosphoribosylformylglycinamidine synthase complex involved in the purines biosynthetic pathway. Catalyzes the ATP-dependent conversion of formylglycinamide ribonucleotide (FGAR) and glutamine to yield formylglycinamidine ribonucleotide (FGAM) and glutamate. The FGAM synthase complex is composed of three subunits. PurQ produces an ammonia molecule by converting glutamine to glutamate. PurL transfers the ammonia molecule to FGAR to form FGAM in an ATP-dependent manner. PurS interacts with PurQ and PurL and is thought to assist in the transfer of the ammonia molecule from PurQ to PurL.</text>
</comment>
<comment type="pathway">
    <text evidence="6">Purine metabolism; IMP biosynthesis via de novo pathway; 5-amino-1-(5-phospho-D-ribosyl)imidazole from N(2)-formyl-N(1)-(5-phospho-D-ribosyl)glycinamide: step 1/2.</text>
</comment>
<reference evidence="7 8" key="1">
    <citation type="submission" date="2018-11" db="EMBL/GenBank/DDBJ databases">
        <title>Schleiferia aggregans sp. nov., a moderately thermophilic heterotrophic bacterium isolated from microbial mats at a terrestrial hot spring.</title>
        <authorList>
            <person name="Iino T."/>
            <person name="Ohkuma M."/>
            <person name="Haruta S."/>
        </authorList>
    </citation>
    <scope>NUCLEOTIDE SEQUENCE [LARGE SCALE GENOMIC DNA]</scope>
    <source>
        <strain evidence="7 8">LA</strain>
    </source>
</reference>
<evidence type="ECO:0000256" key="2">
    <source>
        <dbReference type="ARBA" id="ARBA00022598"/>
    </source>
</evidence>
<evidence type="ECO:0000256" key="1">
    <source>
        <dbReference type="ARBA" id="ARBA00022490"/>
    </source>
</evidence>
<dbReference type="InterPro" id="IPR036604">
    <property type="entry name" value="PurS-like_sf"/>
</dbReference>
<comment type="subcellular location">
    <subcellularLocation>
        <location evidence="6">Cytoplasm</location>
    </subcellularLocation>
</comment>
<dbReference type="UniPathway" id="UPA00074">
    <property type="reaction ID" value="UER00128"/>
</dbReference>
<evidence type="ECO:0000313" key="7">
    <source>
        <dbReference type="EMBL" id="GCD78259.1"/>
    </source>
</evidence>
<keyword evidence="2 6" id="KW-0436">Ligase</keyword>
<dbReference type="NCBIfam" id="NF004630">
    <property type="entry name" value="PRK05974.1"/>
    <property type="match status" value="1"/>
</dbReference>
<sequence>MKFRVEVNVMPHRSLHDPQGKAVCRNLPNLGITGVEDVRIGKHIQLELEASSEDEARQKAEMSCKKILANPITEYYEFTIHPVS</sequence>
<dbReference type="PANTHER" id="PTHR34696">
    <property type="entry name" value="PHOSPHORIBOSYLFORMYLGLYCINAMIDINE SYNTHASE SUBUNIT PURS"/>
    <property type="match status" value="1"/>
</dbReference>
<evidence type="ECO:0000256" key="5">
    <source>
        <dbReference type="ARBA" id="ARBA00022840"/>
    </source>
</evidence>
<dbReference type="AlphaFoldDB" id="A0A401XML5"/>
<evidence type="ECO:0000313" key="8">
    <source>
        <dbReference type="Proteomes" id="UP000286715"/>
    </source>
</evidence>
<keyword evidence="5 6" id="KW-0067">ATP-binding</keyword>
<dbReference type="GO" id="GO:0006189">
    <property type="term" value="P:'de novo' IMP biosynthetic process"/>
    <property type="evidence" value="ECO:0007669"/>
    <property type="project" value="UniProtKB-UniRule"/>
</dbReference>
<dbReference type="OrthoDB" id="9799101at2"/>
<keyword evidence="1 6" id="KW-0963">Cytoplasm</keyword>
<protein>
    <recommendedName>
        <fullName evidence="6">Phosphoribosylformylglycinamidine synthase subunit PurS</fullName>
        <shortName evidence="6">FGAM synthase</shortName>
        <ecNumber evidence="6">6.3.5.3</ecNumber>
    </recommendedName>
    <alternativeName>
        <fullName evidence="6">Formylglycinamide ribonucleotide amidotransferase subunit III</fullName>
        <shortName evidence="6">FGAR amidotransferase III</shortName>
        <shortName evidence="6">FGAR-AT III</shortName>
    </alternativeName>
    <alternativeName>
        <fullName evidence="6">Phosphoribosylformylglycinamidine synthase subunit III</fullName>
    </alternativeName>
</protein>
<keyword evidence="4 6" id="KW-0658">Purine biosynthesis</keyword>
<dbReference type="RefSeq" id="WP_124398320.1">
    <property type="nucleotide sequence ID" value="NZ_BHZE01000019.1"/>
</dbReference>
<comment type="similarity">
    <text evidence="6">Belongs to the PurS family.</text>
</comment>
<evidence type="ECO:0000256" key="3">
    <source>
        <dbReference type="ARBA" id="ARBA00022741"/>
    </source>
</evidence>
<organism evidence="7 8">
    <name type="scientific">Thermaurantimonas aggregans</name>
    <dbReference type="NCBI Taxonomy" id="2173829"/>
    <lineage>
        <taxon>Bacteria</taxon>
        <taxon>Pseudomonadati</taxon>
        <taxon>Bacteroidota</taxon>
        <taxon>Flavobacteriia</taxon>
        <taxon>Flavobacteriales</taxon>
        <taxon>Schleiferiaceae</taxon>
        <taxon>Thermaurantimonas</taxon>
    </lineage>
</organism>
<comment type="caution">
    <text evidence="7">The sequence shown here is derived from an EMBL/GenBank/DDBJ whole genome shotgun (WGS) entry which is preliminary data.</text>
</comment>
<dbReference type="SUPFAM" id="SSF82697">
    <property type="entry name" value="PurS-like"/>
    <property type="match status" value="1"/>
</dbReference>
<dbReference type="PANTHER" id="PTHR34696:SF1">
    <property type="entry name" value="PHOSPHORIBOSYLFORMYLGLYCINAMIDINE SYNTHASE SUBUNIT PURS"/>
    <property type="match status" value="1"/>
</dbReference>
<comment type="subunit">
    <text evidence="6">Part of the FGAM synthase complex composed of 1 PurL, 1 PurQ and 2 PurS subunits.</text>
</comment>
<dbReference type="GO" id="GO:0005524">
    <property type="term" value="F:ATP binding"/>
    <property type="evidence" value="ECO:0007669"/>
    <property type="project" value="UniProtKB-UniRule"/>
</dbReference>
<gene>
    <name evidence="6 7" type="primary">purS</name>
    <name evidence="7" type="ORF">JCM31826_17410</name>
</gene>
<dbReference type="Gene3D" id="3.30.1280.10">
    <property type="entry name" value="Phosphoribosylformylglycinamidine synthase subunit PurS"/>
    <property type="match status" value="1"/>
</dbReference>
<proteinExistence type="inferred from homology"/>
<dbReference type="InterPro" id="IPR003850">
    <property type="entry name" value="PurS"/>
</dbReference>
<dbReference type="NCBIfam" id="TIGR00302">
    <property type="entry name" value="phosphoribosylformylglycinamidine synthase subunit PurS"/>
    <property type="match status" value="1"/>
</dbReference>
<accession>A0A401XML5</accession>
<evidence type="ECO:0000256" key="6">
    <source>
        <dbReference type="HAMAP-Rule" id="MF_01926"/>
    </source>
</evidence>
<dbReference type="GO" id="GO:0005737">
    <property type="term" value="C:cytoplasm"/>
    <property type="evidence" value="ECO:0007669"/>
    <property type="project" value="UniProtKB-SubCell"/>
</dbReference>
<evidence type="ECO:0000256" key="4">
    <source>
        <dbReference type="ARBA" id="ARBA00022755"/>
    </source>
</evidence>
<keyword evidence="3 6" id="KW-0547">Nucleotide-binding</keyword>
<name>A0A401XML5_9FLAO</name>
<dbReference type="EC" id="6.3.5.3" evidence="6"/>
<dbReference type="Proteomes" id="UP000286715">
    <property type="component" value="Unassembled WGS sequence"/>
</dbReference>
<dbReference type="Pfam" id="PF02700">
    <property type="entry name" value="PurS"/>
    <property type="match status" value="1"/>
</dbReference>